<evidence type="ECO:0000313" key="7">
    <source>
        <dbReference type="Proteomes" id="UP000183104"/>
    </source>
</evidence>
<dbReference type="EMBL" id="FMUN01000003">
    <property type="protein sequence ID" value="SCY16761.1"/>
    <property type="molecule type" value="Genomic_DNA"/>
</dbReference>
<dbReference type="RefSeq" id="WP_054966133.1">
    <property type="nucleotide sequence ID" value="NZ_FMUN01000003.1"/>
</dbReference>
<keyword evidence="2" id="KW-0819">tRNA processing</keyword>
<dbReference type="InterPro" id="IPR036820">
    <property type="entry name" value="Archease_dom_sf"/>
</dbReference>
<dbReference type="AlphaFoldDB" id="A0A0P9CM28"/>
<protein>
    <submittedName>
        <fullName evidence="6">SHS2 domain-containing protein</fullName>
    </submittedName>
</protein>
<accession>A0A0P9CM28</accession>
<keyword evidence="4" id="KW-0106">Calcium</keyword>
<proteinExistence type="inferred from homology"/>
<dbReference type="Pfam" id="PF01951">
    <property type="entry name" value="Archease"/>
    <property type="match status" value="1"/>
</dbReference>
<dbReference type="STRING" id="381306.AN478_08240"/>
<reference evidence="7" key="1">
    <citation type="submission" date="2016-10" db="EMBL/GenBank/DDBJ databases">
        <authorList>
            <person name="Varghese N."/>
        </authorList>
    </citation>
    <scope>NUCLEOTIDE SEQUENCE [LARGE SCALE GENOMIC DNA]</scope>
    <source>
        <strain evidence="7">HL 19</strain>
    </source>
</reference>
<sequence length="140" mass="15116">MAQSGWSHYEHQADVGIRAFGPTLEETLVQAALGLTAVITEPEAVVPQDPVPIEVSAPDPEFLLVEWLDALVYEMATRSMLFGAFEVSLTEEGLAATAWGEPVDRARHQPAVEVKGATLTDLRVARTEAGTWTAQCVVDV</sequence>
<evidence type="ECO:0000256" key="2">
    <source>
        <dbReference type="ARBA" id="ARBA00022694"/>
    </source>
</evidence>
<dbReference type="InterPro" id="IPR023572">
    <property type="entry name" value="Archease_dom"/>
</dbReference>
<dbReference type="Gene3D" id="3.55.10.10">
    <property type="entry name" value="Archease domain"/>
    <property type="match status" value="1"/>
</dbReference>
<dbReference type="PANTHER" id="PTHR12682:SF11">
    <property type="entry name" value="PROTEIN ARCHEASE"/>
    <property type="match status" value="1"/>
</dbReference>
<dbReference type="PANTHER" id="PTHR12682">
    <property type="entry name" value="ARCHEASE"/>
    <property type="match status" value="1"/>
</dbReference>
<name>A0A0P9CM28_9GAMM</name>
<organism evidence="6 7">
    <name type="scientific">Thiohalorhabdus denitrificans</name>
    <dbReference type="NCBI Taxonomy" id="381306"/>
    <lineage>
        <taxon>Bacteria</taxon>
        <taxon>Pseudomonadati</taxon>
        <taxon>Pseudomonadota</taxon>
        <taxon>Gammaproteobacteria</taxon>
        <taxon>Thiohalorhabdales</taxon>
        <taxon>Thiohalorhabdaceae</taxon>
        <taxon>Thiohalorhabdus</taxon>
    </lineage>
</organism>
<dbReference type="SUPFAM" id="SSF69819">
    <property type="entry name" value="MTH1598-like"/>
    <property type="match status" value="1"/>
</dbReference>
<dbReference type="OrthoDB" id="9788587at2"/>
<feature type="domain" description="Archease" evidence="5">
    <location>
        <begin position="6"/>
        <end position="140"/>
    </location>
</feature>
<keyword evidence="3" id="KW-0479">Metal-binding</keyword>
<gene>
    <name evidence="6" type="ORF">SAMN05661077_1415</name>
</gene>
<dbReference type="Proteomes" id="UP000183104">
    <property type="component" value="Unassembled WGS sequence"/>
</dbReference>
<evidence type="ECO:0000313" key="6">
    <source>
        <dbReference type="EMBL" id="SCY16761.1"/>
    </source>
</evidence>
<dbReference type="GO" id="GO:0008033">
    <property type="term" value="P:tRNA processing"/>
    <property type="evidence" value="ECO:0007669"/>
    <property type="project" value="UniProtKB-KW"/>
</dbReference>
<keyword evidence="7" id="KW-1185">Reference proteome</keyword>
<dbReference type="GO" id="GO:0046872">
    <property type="term" value="F:metal ion binding"/>
    <property type="evidence" value="ECO:0007669"/>
    <property type="project" value="UniProtKB-KW"/>
</dbReference>
<dbReference type="InterPro" id="IPR002804">
    <property type="entry name" value="Archease"/>
</dbReference>
<dbReference type="PATRIC" id="fig|381306.5.peg.291"/>
<evidence type="ECO:0000256" key="3">
    <source>
        <dbReference type="ARBA" id="ARBA00022723"/>
    </source>
</evidence>
<evidence type="ECO:0000259" key="5">
    <source>
        <dbReference type="Pfam" id="PF01951"/>
    </source>
</evidence>
<comment type="similarity">
    <text evidence="1">Belongs to the archease family.</text>
</comment>
<evidence type="ECO:0000256" key="4">
    <source>
        <dbReference type="ARBA" id="ARBA00022837"/>
    </source>
</evidence>
<evidence type="ECO:0000256" key="1">
    <source>
        <dbReference type="ARBA" id="ARBA00007963"/>
    </source>
</evidence>